<comment type="caution">
    <text evidence="7">The sequence shown here is derived from an EMBL/GenBank/DDBJ whole genome shotgun (WGS) entry which is preliminary data.</text>
</comment>
<keyword evidence="2 5" id="KW-0812">Transmembrane</keyword>
<proteinExistence type="predicted"/>
<dbReference type="SUPFAM" id="SSF52091">
    <property type="entry name" value="SpoIIaa-like"/>
    <property type="match status" value="1"/>
</dbReference>
<keyword evidence="3 5" id="KW-1133">Transmembrane helix</keyword>
<keyword evidence="4 5" id="KW-0472">Membrane</keyword>
<feature type="transmembrane region" description="Helical" evidence="5">
    <location>
        <begin position="395"/>
        <end position="426"/>
    </location>
</feature>
<feature type="transmembrane region" description="Helical" evidence="5">
    <location>
        <begin position="174"/>
        <end position="191"/>
    </location>
</feature>
<dbReference type="PROSITE" id="PS50801">
    <property type="entry name" value="STAS"/>
    <property type="match status" value="1"/>
</dbReference>
<dbReference type="CDD" id="cd07042">
    <property type="entry name" value="STAS_SulP_like_sulfate_transporter"/>
    <property type="match status" value="1"/>
</dbReference>
<evidence type="ECO:0000313" key="7">
    <source>
        <dbReference type="EMBL" id="MCB5411302.1"/>
    </source>
</evidence>
<dbReference type="Proteomes" id="UP001198571">
    <property type="component" value="Unassembled WGS sequence"/>
</dbReference>
<feature type="transmembrane region" description="Helical" evidence="5">
    <location>
        <begin position="257"/>
        <end position="278"/>
    </location>
</feature>
<dbReference type="EMBL" id="JACDXX010000014">
    <property type="protein sequence ID" value="MCB5411302.1"/>
    <property type="molecule type" value="Genomic_DNA"/>
</dbReference>
<dbReference type="Pfam" id="PF00916">
    <property type="entry name" value="Sulfate_transp"/>
    <property type="match status" value="1"/>
</dbReference>
<evidence type="ECO:0000259" key="6">
    <source>
        <dbReference type="PROSITE" id="PS50801"/>
    </source>
</evidence>
<name>A0ABS8CPI1_9RHOB</name>
<protein>
    <submittedName>
        <fullName evidence="7">Sulfate permease</fullName>
    </submittedName>
</protein>
<dbReference type="InterPro" id="IPR036513">
    <property type="entry name" value="STAS_dom_sf"/>
</dbReference>
<feature type="transmembrane region" description="Helical" evidence="5">
    <location>
        <begin position="98"/>
        <end position="117"/>
    </location>
</feature>
<feature type="transmembrane region" description="Helical" evidence="5">
    <location>
        <begin position="21"/>
        <end position="42"/>
    </location>
</feature>
<reference evidence="7 8" key="1">
    <citation type="submission" date="2020-07" db="EMBL/GenBank/DDBJ databases">
        <title>Pseudogemmobacter sp. nov., isolated from poultry manure in Taiwan.</title>
        <authorList>
            <person name="Lin S.-Y."/>
            <person name="Tang Y.-S."/>
            <person name="Young C.-C."/>
        </authorList>
    </citation>
    <scope>NUCLEOTIDE SEQUENCE [LARGE SCALE GENOMIC DNA]</scope>
    <source>
        <strain evidence="7 8">CC-YST710</strain>
    </source>
</reference>
<feature type="transmembrane region" description="Helical" evidence="5">
    <location>
        <begin position="129"/>
        <end position="147"/>
    </location>
</feature>
<feature type="transmembrane region" description="Helical" evidence="5">
    <location>
        <begin position="364"/>
        <end position="383"/>
    </location>
</feature>
<dbReference type="InterPro" id="IPR002645">
    <property type="entry name" value="STAS_dom"/>
</dbReference>
<comment type="subcellular location">
    <subcellularLocation>
        <location evidence="1">Membrane</location>
        <topology evidence="1">Multi-pass membrane protein</topology>
    </subcellularLocation>
</comment>
<feature type="domain" description="STAS" evidence="6">
    <location>
        <begin position="449"/>
        <end position="562"/>
    </location>
</feature>
<feature type="transmembrane region" description="Helical" evidence="5">
    <location>
        <begin position="48"/>
        <end position="63"/>
    </location>
</feature>
<organism evidence="7 8">
    <name type="scientific">Pseudogemmobacter faecipullorum</name>
    <dbReference type="NCBI Taxonomy" id="2755041"/>
    <lineage>
        <taxon>Bacteria</taxon>
        <taxon>Pseudomonadati</taxon>
        <taxon>Pseudomonadota</taxon>
        <taxon>Alphaproteobacteria</taxon>
        <taxon>Rhodobacterales</taxon>
        <taxon>Paracoccaceae</taxon>
        <taxon>Pseudogemmobacter</taxon>
    </lineage>
</organism>
<sequence>MLPPLFAWIRGYNRADLSADLLAAVIVTIMLIPQSLAYAMLAGLPPETGLYASIVPLLAYACFGSSRVLAIGPVAIVSLMTASAVAPVVEAGLADAPAAALTLAALSGAALIIMGLLRLGFLANFLSRPVISGFITASGLLIAAGQLRHLLGVGGGGDTLPEILASLCARASEIHALTLVMSLAVLGFLWLSRSRLRAWLLCAGLSPALAAACARAAPVLAILGTILAARLLGPGAQGLALTGAIPPGLPVPGLPPFAPALVLALAPAACLISLVGFVESVSVASTLAAKHQQRIEPDQELMGLGAANIAAAFTSGFPVTGGFARSVVNADAGARTQAAGVFAACGLTLATLFLTPLLADLPRATLAATILIAVLSLVDLPALRRVWRYSRGDFAAMLTTILVTLGYGVEPGITTGVALSLFLHLWQTTRPHSAVVGQVPGTEHYRNIERHQVSTCPGVLSLRVDESLWFANARFLEDRVAALTAGRPGLRHVVLMCPAVNRIDSSALASLEEINRRLRAASIRFHLSEVKGPVMDRLKRTAFVDQLSGEVFLSHHEAICQLCPPSLAADQPRLTEGAA</sequence>
<dbReference type="InterPro" id="IPR011547">
    <property type="entry name" value="SLC26A/SulP_dom"/>
</dbReference>
<evidence type="ECO:0000256" key="3">
    <source>
        <dbReference type="ARBA" id="ARBA00022989"/>
    </source>
</evidence>
<evidence type="ECO:0000313" key="8">
    <source>
        <dbReference type="Proteomes" id="UP001198571"/>
    </source>
</evidence>
<dbReference type="InterPro" id="IPR001902">
    <property type="entry name" value="SLC26A/SulP_fam"/>
</dbReference>
<accession>A0ABS8CPI1</accession>
<evidence type="ECO:0000256" key="1">
    <source>
        <dbReference type="ARBA" id="ARBA00004141"/>
    </source>
</evidence>
<dbReference type="PANTHER" id="PTHR11814">
    <property type="entry name" value="SULFATE TRANSPORTER"/>
    <property type="match status" value="1"/>
</dbReference>
<feature type="transmembrane region" description="Helical" evidence="5">
    <location>
        <begin position="338"/>
        <end position="358"/>
    </location>
</feature>
<keyword evidence="8" id="KW-1185">Reference proteome</keyword>
<evidence type="ECO:0000256" key="5">
    <source>
        <dbReference type="SAM" id="Phobius"/>
    </source>
</evidence>
<evidence type="ECO:0000256" key="2">
    <source>
        <dbReference type="ARBA" id="ARBA00022692"/>
    </source>
</evidence>
<dbReference type="Pfam" id="PF01740">
    <property type="entry name" value="STAS"/>
    <property type="match status" value="1"/>
</dbReference>
<gene>
    <name evidence="7" type="primary">sulP</name>
    <name evidence="7" type="ORF">H0485_15015</name>
</gene>
<feature type="transmembrane region" description="Helical" evidence="5">
    <location>
        <begin position="68"/>
        <end position="86"/>
    </location>
</feature>
<evidence type="ECO:0000256" key="4">
    <source>
        <dbReference type="ARBA" id="ARBA00023136"/>
    </source>
</evidence>
<dbReference type="NCBIfam" id="TIGR00815">
    <property type="entry name" value="sulP"/>
    <property type="match status" value="1"/>
</dbReference>
<dbReference type="Gene3D" id="3.30.750.24">
    <property type="entry name" value="STAS domain"/>
    <property type="match status" value="1"/>
</dbReference>